<keyword evidence="2" id="KW-1185">Reference proteome</keyword>
<evidence type="ECO:0000313" key="2">
    <source>
        <dbReference type="Proteomes" id="UP000014216"/>
    </source>
</evidence>
<dbReference type="AlphaFoldDB" id="S0FRH1"/>
<dbReference type="GO" id="GO:0008168">
    <property type="term" value="F:methyltransferase activity"/>
    <property type="evidence" value="ECO:0007669"/>
    <property type="project" value="UniProtKB-KW"/>
</dbReference>
<dbReference type="EMBL" id="APJX01000018">
    <property type="protein sequence ID" value="EMS77290.1"/>
    <property type="molecule type" value="Genomic_DNA"/>
</dbReference>
<protein>
    <submittedName>
        <fullName evidence="1">Methyltransferase family protein</fullName>
    </submittedName>
</protein>
<proteinExistence type="predicted"/>
<dbReference type="CDD" id="cd02440">
    <property type="entry name" value="AdoMet_MTases"/>
    <property type="match status" value="1"/>
</dbReference>
<dbReference type="GO" id="GO:0032259">
    <property type="term" value="P:methylation"/>
    <property type="evidence" value="ECO:0007669"/>
    <property type="project" value="UniProtKB-KW"/>
</dbReference>
<organism evidence="1 2">
    <name type="scientific">Desulfotignum phosphitoxidans DSM 13687</name>
    <dbReference type="NCBI Taxonomy" id="1286635"/>
    <lineage>
        <taxon>Bacteria</taxon>
        <taxon>Pseudomonadati</taxon>
        <taxon>Thermodesulfobacteriota</taxon>
        <taxon>Desulfobacteria</taxon>
        <taxon>Desulfobacterales</taxon>
        <taxon>Desulfobacteraceae</taxon>
        <taxon>Desulfotignum</taxon>
    </lineage>
</organism>
<dbReference type="SUPFAM" id="SSF53335">
    <property type="entry name" value="S-adenosyl-L-methionine-dependent methyltransferases"/>
    <property type="match status" value="1"/>
</dbReference>
<sequence length="253" mass="28384">MKDFSFVLPQVDKADQGKEKIIVTYKGETRELLTHDYGEIYKIPGLYENLFYDTLACQSPQVVCGLLEKAMNGNASNSQDRVALDVGAGNGMVGEELAKIGFNTIIGVDIIEEAVEATLRDRPGIYDEYFIEDLTDLPEKVEQKILEKDPNCMSIVAALGFDDIPPEAFASAYNLISEDGWIAFNIKDEFLQDNHPSGFSKLIDEMVASDIMEIVEKERYQHRLCLDGTPLNYYAVVGRKQEPVSDTFIAQYQ</sequence>
<dbReference type="OrthoDB" id="465636at2"/>
<gene>
    <name evidence="1" type="ORF">Dpo_18c00280</name>
</gene>
<keyword evidence="1" id="KW-0489">Methyltransferase</keyword>
<keyword evidence="1" id="KW-0808">Transferase</keyword>
<dbReference type="RefSeq" id="WP_006968743.1">
    <property type="nucleotide sequence ID" value="NZ_APJX01000018.1"/>
</dbReference>
<accession>S0FRH1</accession>
<name>S0FRH1_9BACT</name>
<dbReference type="InterPro" id="IPR029063">
    <property type="entry name" value="SAM-dependent_MTases_sf"/>
</dbReference>
<comment type="caution">
    <text evidence="1">The sequence shown here is derived from an EMBL/GenBank/DDBJ whole genome shotgun (WGS) entry which is preliminary data.</text>
</comment>
<dbReference type="Pfam" id="PF13489">
    <property type="entry name" value="Methyltransf_23"/>
    <property type="match status" value="1"/>
</dbReference>
<dbReference type="Gene3D" id="3.40.50.150">
    <property type="entry name" value="Vaccinia Virus protein VP39"/>
    <property type="match status" value="1"/>
</dbReference>
<evidence type="ECO:0000313" key="1">
    <source>
        <dbReference type="EMBL" id="EMS77290.1"/>
    </source>
</evidence>
<dbReference type="Proteomes" id="UP000014216">
    <property type="component" value="Unassembled WGS sequence"/>
</dbReference>
<reference evidence="1 2" key="1">
    <citation type="journal article" date="2013" name="Genome Announc.">
        <title>Draft Genome Sequence of Desulfotignum phosphitoxidans DSM 13687 Strain FiPS-3.</title>
        <authorList>
            <person name="Poehlein A."/>
            <person name="Daniel R."/>
            <person name="Simeonova D.D."/>
        </authorList>
    </citation>
    <scope>NUCLEOTIDE SEQUENCE [LARGE SCALE GENOMIC DNA]</scope>
    <source>
        <strain evidence="1 2">DSM 13687</strain>
    </source>
</reference>